<dbReference type="OrthoDB" id="8440781at2"/>
<protein>
    <submittedName>
        <fullName evidence="4">Putative binding domain-containing protein, N-terminal</fullName>
    </submittedName>
</protein>
<organism evidence="4 5">
    <name type="scientific">Pontibacter chinhatensis</name>
    <dbReference type="NCBI Taxonomy" id="1436961"/>
    <lineage>
        <taxon>Bacteria</taxon>
        <taxon>Pseudomonadati</taxon>
        <taxon>Bacteroidota</taxon>
        <taxon>Cytophagia</taxon>
        <taxon>Cytophagales</taxon>
        <taxon>Hymenobacteraceae</taxon>
        <taxon>Pontibacter</taxon>
    </lineage>
</organism>
<feature type="signal peptide" evidence="2">
    <location>
        <begin position="1"/>
        <end position="24"/>
    </location>
</feature>
<dbReference type="Gene3D" id="2.60.40.10">
    <property type="entry name" value="Immunoglobulins"/>
    <property type="match status" value="1"/>
</dbReference>
<dbReference type="STRING" id="1436961.SAMN05421739_1011060"/>
<feature type="region of interest" description="Disordered" evidence="1">
    <location>
        <begin position="538"/>
        <end position="561"/>
    </location>
</feature>
<dbReference type="InterPro" id="IPR013783">
    <property type="entry name" value="Ig-like_fold"/>
</dbReference>
<dbReference type="Proteomes" id="UP000198724">
    <property type="component" value="Unassembled WGS sequence"/>
</dbReference>
<dbReference type="InterPro" id="IPR024361">
    <property type="entry name" value="BACON"/>
</dbReference>
<reference evidence="5" key="1">
    <citation type="submission" date="2016-10" db="EMBL/GenBank/DDBJ databases">
        <authorList>
            <person name="Varghese N."/>
            <person name="Submissions S."/>
        </authorList>
    </citation>
    <scope>NUCLEOTIDE SEQUENCE [LARGE SCALE GENOMIC DNA]</scope>
    <source>
        <strain evidence="5">LP51</strain>
    </source>
</reference>
<feature type="compositionally biased region" description="Polar residues" evidence="1">
    <location>
        <begin position="538"/>
        <end position="550"/>
    </location>
</feature>
<proteinExistence type="predicted"/>
<gene>
    <name evidence="4" type="ORF">SAMN05421739_1011060</name>
</gene>
<keyword evidence="5" id="KW-1185">Reference proteome</keyword>
<evidence type="ECO:0000256" key="1">
    <source>
        <dbReference type="SAM" id="MobiDB-lite"/>
    </source>
</evidence>
<evidence type="ECO:0000313" key="5">
    <source>
        <dbReference type="Proteomes" id="UP000198724"/>
    </source>
</evidence>
<dbReference type="CDD" id="cd14948">
    <property type="entry name" value="BACON"/>
    <property type="match status" value="1"/>
</dbReference>
<name>A0A1I2PKH7_9BACT</name>
<evidence type="ECO:0000256" key="2">
    <source>
        <dbReference type="SAM" id="SignalP"/>
    </source>
</evidence>
<dbReference type="AlphaFoldDB" id="A0A1I2PKH7"/>
<dbReference type="EMBL" id="FOOT01000001">
    <property type="protein sequence ID" value="SFG15923.1"/>
    <property type="molecule type" value="Genomic_DNA"/>
</dbReference>
<keyword evidence="2" id="KW-0732">Signal</keyword>
<feature type="domain" description="BACON" evidence="3">
    <location>
        <begin position="62"/>
        <end position="119"/>
    </location>
</feature>
<dbReference type="RefSeq" id="WP_092099402.1">
    <property type="nucleotide sequence ID" value="NZ_FOOT01000001.1"/>
</dbReference>
<dbReference type="InterPro" id="IPR012334">
    <property type="entry name" value="Pectin_lyas_fold"/>
</dbReference>
<dbReference type="Gene3D" id="2.160.20.10">
    <property type="entry name" value="Single-stranded right-handed beta-helix, Pectin lyase-like"/>
    <property type="match status" value="1"/>
</dbReference>
<evidence type="ECO:0000259" key="3">
    <source>
        <dbReference type="Pfam" id="PF13004"/>
    </source>
</evidence>
<dbReference type="PROSITE" id="PS51257">
    <property type="entry name" value="PROKAR_LIPOPROTEIN"/>
    <property type="match status" value="1"/>
</dbReference>
<evidence type="ECO:0000313" key="4">
    <source>
        <dbReference type="EMBL" id="SFG15923.1"/>
    </source>
</evidence>
<dbReference type="InterPro" id="IPR011050">
    <property type="entry name" value="Pectin_lyase_fold/virulence"/>
</dbReference>
<accession>A0A1I2PKH7</accession>
<dbReference type="SUPFAM" id="SSF51126">
    <property type="entry name" value="Pectin lyase-like"/>
    <property type="match status" value="1"/>
</dbReference>
<sequence>MNRIRQFSYITRFFLAAFLLIAVAGCKKDEEDFEPKLFLENEAFSVANTSSKHAVVFLTNQAWQAATDVDWITLEQTAGEKGKVNLSFTVQENDDDERTGKITVTANGVTQQEIVVTQEAGNRDDIYVKVGGTGEGYSWDEATSLENALAIAVSGNTIHIAEGVYTPTVTVTGGEAGDAGDVTFEISKYIRLRGGYPADATEGSEANPQQYKSILSGGGVAYHVVTVSAPKTEGQKVVLEGLKITEGKAGAATTSAKINGTNFRRDYGGGITIGNAVVDILDTEIVDNNSEKNVAGLYAFGGSVVTIHRSKINNNNSAGNAGGVWISESVANIYDTEVIGNSGGTAAGVHGYPEATVNMYNSVIADNKGRSYGAAYYIRQNSKGLLVNCLIYGNTSTSANGGGGVMLYQDNEATIVNTTITGNAIAGPGGGIYRRAGVNKVNIYNSIVSGNTQKDDGPDVDAYEADAPAPVVQSSVLGSIAYDATGEAIEGASFSAGTMLTEAYVPVGENNPALEHGMSTDDLTRLGGSLTPAVESSMITKDQQQKSRSGLRTMGALTGGN</sequence>
<feature type="chain" id="PRO_5011595076" evidence="2">
    <location>
        <begin position="25"/>
        <end position="561"/>
    </location>
</feature>
<dbReference type="Pfam" id="PF13004">
    <property type="entry name" value="BACON"/>
    <property type="match status" value="1"/>
</dbReference>